<gene>
    <name evidence="1" type="ORF">Ec15</name>
</gene>
<evidence type="ECO:0000313" key="1">
    <source>
        <dbReference type="EMBL" id="AUV57129.1"/>
    </source>
</evidence>
<organism evidence="1 2">
    <name type="scientific">Enterobacter phage Ec_L1</name>
    <dbReference type="NCBI Taxonomy" id="2070180"/>
    <lineage>
        <taxon>Viruses</taxon>
        <taxon>Duplodnaviria</taxon>
        <taxon>Heunggongvirae</taxon>
        <taxon>Uroviricota</taxon>
        <taxon>Caudoviricetes</taxon>
        <taxon>Drexlerviridae</taxon>
        <taxon>Eclunavirus</taxon>
        <taxon>Eclunavirus EcL1</taxon>
    </lineage>
</organism>
<proteinExistence type="predicted"/>
<evidence type="ECO:0000313" key="2">
    <source>
        <dbReference type="Proteomes" id="UP000241856"/>
    </source>
</evidence>
<dbReference type="Proteomes" id="UP000241856">
    <property type="component" value="Segment"/>
</dbReference>
<accession>A0A2P0W9W3</accession>
<name>A0A2P0W9W3_9CAUD</name>
<dbReference type="EMBL" id="MG732930">
    <property type="protein sequence ID" value="AUV57129.1"/>
    <property type="molecule type" value="Genomic_DNA"/>
</dbReference>
<keyword evidence="2" id="KW-1185">Reference proteome</keyword>
<sequence length="83" mass="9261">MKQYRVNFKSNPRTDERKVETVELPDCVPFHAVNRAICATLVACMGYEFASDPIMVSSPVTIHAVECGIPYSVKDSENIDILV</sequence>
<protein>
    <submittedName>
        <fullName evidence="1">Uncharacterized protein</fullName>
    </submittedName>
</protein>
<reference evidence="1 2" key="1">
    <citation type="submission" date="2017-12" db="EMBL/GenBank/DDBJ databases">
        <title>Genomic analysis of a novel phage Ec_L1 lytic to Enterobacter cloacae.</title>
        <authorList>
            <person name="Li Z."/>
            <person name="Ren H."/>
            <person name="Xu Y."/>
        </authorList>
    </citation>
    <scope>NUCLEOTIDE SEQUENCE [LARGE SCALE GENOMIC DNA]</scope>
</reference>